<comment type="similarity">
    <text evidence="1">Belongs to the peptidase A31 family.</text>
</comment>
<comment type="caution">
    <text evidence="5">The sequence shown here is derived from an EMBL/GenBank/DDBJ whole genome shotgun (WGS) entry which is preliminary data.</text>
</comment>
<proteinExistence type="inferred from homology"/>
<dbReference type="GO" id="GO:0016485">
    <property type="term" value="P:protein processing"/>
    <property type="evidence" value="ECO:0007669"/>
    <property type="project" value="TreeGrafter"/>
</dbReference>
<evidence type="ECO:0000313" key="5">
    <source>
        <dbReference type="EMBL" id="OCL26548.1"/>
    </source>
</evidence>
<organism evidence="5 6">
    <name type="scientific">Orenia metallireducens</name>
    <dbReference type="NCBI Taxonomy" id="1413210"/>
    <lineage>
        <taxon>Bacteria</taxon>
        <taxon>Bacillati</taxon>
        <taxon>Bacillota</taxon>
        <taxon>Clostridia</taxon>
        <taxon>Halanaerobiales</taxon>
        <taxon>Halobacteroidaceae</taxon>
        <taxon>Orenia</taxon>
    </lineage>
</organism>
<dbReference type="InterPro" id="IPR023430">
    <property type="entry name" value="Pept_HybD-like_dom_sf"/>
</dbReference>
<dbReference type="AlphaFoldDB" id="A0A1C0A8J4"/>
<keyword evidence="3" id="KW-0064">Aspartyl protease</keyword>
<dbReference type="SUPFAM" id="SSF53163">
    <property type="entry name" value="HybD-like"/>
    <property type="match status" value="1"/>
</dbReference>
<evidence type="ECO:0000256" key="3">
    <source>
        <dbReference type="ARBA" id="ARBA00022750"/>
    </source>
</evidence>
<evidence type="ECO:0000256" key="1">
    <source>
        <dbReference type="ARBA" id="ARBA00006814"/>
    </source>
</evidence>
<reference evidence="5 6" key="2">
    <citation type="submission" date="2016-08" db="EMBL/GenBank/DDBJ databases">
        <title>Orenia metallireducens sp. nov. strain Z6, a Novel Metal-reducing Firmicute from the Deep Subsurface.</title>
        <authorList>
            <person name="Maxim B.I."/>
            <person name="Kenneth K."/>
            <person name="Flynn T.M."/>
            <person name="Oloughlin E.J."/>
            <person name="Locke R.A."/>
            <person name="Weber J.R."/>
            <person name="Egan S.M."/>
            <person name="Mackie R.I."/>
            <person name="Cann I.K."/>
        </authorList>
    </citation>
    <scope>NUCLEOTIDE SEQUENCE [LARGE SCALE GENOMIC DNA]</scope>
    <source>
        <strain evidence="5 6">Z6</strain>
    </source>
</reference>
<keyword evidence="6" id="KW-1185">Reference proteome</keyword>
<dbReference type="Pfam" id="PF01750">
    <property type="entry name" value="HycI"/>
    <property type="match status" value="1"/>
</dbReference>
<dbReference type="Proteomes" id="UP000093514">
    <property type="component" value="Unassembled WGS sequence"/>
</dbReference>
<evidence type="ECO:0000256" key="4">
    <source>
        <dbReference type="ARBA" id="ARBA00022801"/>
    </source>
</evidence>
<dbReference type="PANTHER" id="PTHR30302">
    <property type="entry name" value="HYDROGENASE 1 MATURATION PROTEASE"/>
    <property type="match status" value="1"/>
</dbReference>
<keyword evidence="2" id="KW-0645">Protease</keyword>
<dbReference type="NCBIfam" id="TIGR00072">
    <property type="entry name" value="hydrog_prot"/>
    <property type="match status" value="1"/>
</dbReference>
<evidence type="ECO:0008006" key="7">
    <source>
        <dbReference type="Google" id="ProtNLM"/>
    </source>
</evidence>
<keyword evidence="4" id="KW-0378">Hydrolase</keyword>
<gene>
    <name evidence="5" type="ORF">U472_11190</name>
</gene>
<reference evidence="6" key="1">
    <citation type="submission" date="2016-07" db="EMBL/GenBank/DDBJ databases">
        <authorList>
            <person name="Florea S."/>
            <person name="Webb J.S."/>
            <person name="Jaromczyk J."/>
            <person name="Schardl C.L."/>
        </authorList>
    </citation>
    <scope>NUCLEOTIDE SEQUENCE [LARGE SCALE GENOMIC DNA]</scope>
    <source>
        <strain evidence="6">Z6</strain>
    </source>
</reference>
<evidence type="ECO:0000313" key="6">
    <source>
        <dbReference type="Proteomes" id="UP000093514"/>
    </source>
</evidence>
<dbReference type="PRINTS" id="PR00446">
    <property type="entry name" value="HYDRGNUPTAKE"/>
</dbReference>
<protein>
    <recommendedName>
        <fullName evidence="7">Hydrogenase maturation protease</fullName>
    </recommendedName>
</protein>
<evidence type="ECO:0000256" key="2">
    <source>
        <dbReference type="ARBA" id="ARBA00022670"/>
    </source>
</evidence>
<dbReference type="InterPro" id="IPR000671">
    <property type="entry name" value="Peptidase_A31"/>
</dbReference>
<dbReference type="CDD" id="cd00518">
    <property type="entry name" value="H2MP"/>
    <property type="match status" value="1"/>
</dbReference>
<sequence>MSDDGVGIHVLRELQKGNLAEDILLLEVGTSPLNYLEEISQSEKVIIIDAMRGGATAGSIYRLTEDNIKFNSNNTRDFHGYTLLNVVELARELTDLPINLIIYGVEPKSLDLGEKLSPDIKKSIPTLINLIIKEAREL</sequence>
<dbReference type="Gene3D" id="3.40.50.1450">
    <property type="entry name" value="HybD-like"/>
    <property type="match status" value="1"/>
</dbReference>
<accession>A0A1C0A8J4</accession>
<dbReference type="GO" id="GO:0008047">
    <property type="term" value="F:enzyme activator activity"/>
    <property type="evidence" value="ECO:0007669"/>
    <property type="project" value="InterPro"/>
</dbReference>
<dbReference type="EMBL" id="LWDV01000009">
    <property type="protein sequence ID" value="OCL26548.1"/>
    <property type="molecule type" value="Genomic_DNA"/>
</dbReference>
<name>A0A1C0A8J4_9FIRM</name>
<dbReference type="GO" id="GO:0004190">
    <property type="term" value="F:aspartic-type endopeptidase activity"/>
    <property type="evidence" value="ECO:0007669"/>
    <property type="project" value="UniProtKB-KW"/>
</dbReference>
<dbReference type="PANTHER" id="PTHR30302:SF1">
    <property type="entry name" value="HYDROGENASE 2 MATURATION PROTEASE"/>
    <property type="match status" value="1"/>
</dbReference>